<dbReference type="EMBL" id="JAGTJS010000002">
    <property type="protein sequence ID" value="KAH7273789.1"/>
    <property type="molecule type" value="Genomic_DNA"/>
</dbReference>
<proteinExistence type="predicted"/>
<dbReference type="AlphaFoldDB" id="A0A9P9RCI5"/>
<comment type="caution">
    <text evidence="1">The sequence shown here is derived from an EMBL/GenBank/DDBJ whole genome shotgun (WGS) entry which is preliminary data.</text>
</comment>
<accession>A0A9P9RCI5</accession>
<sequence>MPISLNWNPLGRAIDLVVSFGDETPSEDLVLLIANHLGPQCIAVSKIGTCLCIEFAKTAEDEFKRLVENLPKTTSNSMVYHNGPIVKPAPEPPSVSITQPVKGQEDAPKLAMDMRPGTMLELVGQAHGSNYQTPAGLPVEKGIKNTDIGLVNLDGIMMLNNNEANVVNNIRVRALFHSKKLGMRETYLVCLPGTEPQLLYRFGKRFEITSDASQPNSACISREQSAYLTNNSTMFSRRSPPVSICGAIILRYQAWKPGQTMPFGEACGMVNSDYLSPSGYNFLPHEHIAWADDFDGLLEEGWDIKQVL</sequence>
<evidence type="ECO:0000313" key="1">
    <source>
        <dbReference type="EMBL" id="KAH7273789.1"/>
    </source>
</evidence>
<gene>
    <name evidence="1" type="ORF">B0J15DRAFT_541733</name>
</gene>
<name>A0A9P9RCI5_FUSSL</name>
<evidence type="ECO:0000313" key="2">
    <source>
        <dbReference type="Proteomes" id="UP000736672"/>
    </source>
</evidence>
<dbReference type="OrthoDB" id="5099032at2759"/>
<reference evidence="1" key="1">
    <citation type="journal article" date="2021" name="Nat. Commun.">
        <title>Genetic determinants of endophytism in the Arabidopsis root mycobiome.</title>
        <authorList>
            <person name="Mesny F."/>
            <person name="Miyauchi S."/>
            <person name="Thiergart T."/>
            <person name="Pickel B."/>
            <person name="Atanasova L."/>
            <person name="Karlsson M."/>
            <person name="Huettel B."/>
            <person name="Barry K.W."/>
            <person name="Haridas S."/>
            <person name="Chen C."/>
            <person name="Bauer D."/>
            <person name="Andreopoulos W."/>
            <person name="Pangilinan J."/>
            <person name="LaButti K."/>
            <person name="Riley R."/>
            <person name="Lipzen A."/>
            <person name="Clum A."/>
            <person name="Drula E."/>
            <person name="Henrissat B."/>
            <person name="Kohler A."/>
            <person name="Grigoriev I.V."/>
            <person name="Martin F.M."/>
            <person name="Hacquard S."/>
        </authorList>
    </citation>
    <scope>NUCLEOTIDE SEQUENCE</scope>
    <source>
        <strain evidence="1">FSSC 5 MPI-SDFR-AT-0091</strain>
    </source>
</reference>
<dbReference type="Proteomes" id="UP000736672">
    <property type="component" value="Unassembled WGS sequence"/>
</dbReference>
<protein>
    <submittedName>
        <fullName evidence="1">Uncharacterized protein</fullName>
    </submittedName>
</protein>
<keyword evidence="2" id="KW-1185">Reference proteome</keyword>
<organism evidence="1 2">
    <name type="scientific">Fusarium solani</name>
    <name type="common">Filamentous fungus</name>
    <dbReference type="NCBI Taxonomy" id="169388"/>
    <lineage>
        <taxon>Eukaryota</taxon>
        <taxon>Fungi</taxon>
        <taxon>Dikarya</taxon>
        <taxon>Ascomycota</taxon>
        <taxon>Pezizomycotina</taxon>
        <taxon>Sordariomycetes</taxon>
        <taxon>Hypocreomycetidae</taxon>
        <taxon>Hypocreales</taxon>
        <taxon>Nectriaceae</taxon>
        <taxon>Fusarium</taxon>
        <taxon>Fusarium solani species complex</taxon>
    </lineage>
</organism>